<dbReference type="Pfam" id="PF00733">
    <property type="entry name" value="Asn_synthase"/>
    <property type="match status" value="1"/>
</dbReference>
<dbReference type="NCBIfam" id="NF006949">
    <property type="entry name" value="PRK09431.1"/>
    <property type="match status" value="1"/>
</dbReference>
<dbReference type="SUPFAM" id="SSF56235">
    <property type="entry name" value="N-terminal nucleophile aminohydrolases (Ntn hydrolases)"/>
    <property type="match status" value="1"/>
</dbReference>
<dbReference type="FunCoup" id="A0A7R8UK89">
    <property type="interactions" value="642"/>
</dbReference>
<keyword evidence="9 13" id="KW-0315">Glutamine amidotransferase</keyword>
<evidence type="ECO:0000256" key="15">
    <source>
        <dbReference type="PIRSR" id="PIRSR001589-3"/>
    </source>
</evidence>
<dbReference type="InterPro" id="IPR017932">
    <property type="entry name" value="GATase_2_dom"/>
</dbReference>
<evidence type="ECO:0000256" key="4">
    <source>
        <dbReference type="ARBA" id="ARBA00022598"/>
    </source>
</evidence>
<dbReference type="AlphaFoldDB" id="A0A7R8UK89"/>
<evidence type="ECO:0000256" key="13">
    <source>
        <dbReference type="PIRSR" id="PIRSR001589-1"/>
    </source>
</evidence>
<evidence type="ECO:0000256" key="2">
    <source>
        <dbReference type="ARBA" id="ARBA00012737"/>
    </source>
</evidence>
<dbReference type="SUPFAM" id="SSF52402">
    <property type="entry name" value="Adenine nucleotide alpha hydrolases-like"/>
    <property type="match status" value="1"/>
</dbReference>
<proteinExistence type="predicted"/>
<evidence type="ECO:0000256" key="9">
    <source>
        <dbReference type="ARBA" id="ARBA00022962"/>
    </source>
</evidence>
<dbReference type="GO" id="GO:0005829">
    <property type="term" value="C:cytosol"/>
    <property type="evidence" value="ECO:0007669"/>
    <property type="project" value="TreeGrafter"/>
</dbReference>
<feature type="binding site" evidence="14">
    <location>
        <position position="113"/>
    </location>
    <ligand>
        <name>L-glutamine</name>
        <dbReference type="ChEBI" id="CHEBI:58359"/>
    </ligand>
</feature>
<dbReference type="OrthoDB" id="409189at2759"/>
<dbReference type="Pfam" id="PF13537">
    <property type="entry name" value="GATase_7"/>
    <property type="match status" value="1"/>
</dbReference>
<dbReference type="InParanoid" id="A0A7R8UK89"/>
<feature type="binding site" evidence="14">
    <location>
        <position position="247"/>
    </location>
    <ligand>
        <name>ATP</name>
        <dbReference type="ChEBI" id="CHEBI:30616"/>
    </ligand>
</feature>
<dbReference type="InterPro" id="IPR033738">
    <property type="entry name" value="AsnB_N"/>
</dbReference>
<dbReference type="Proteomes" id="UP000594454">
    <property type="component" value="Chromosome 2"/>
</dbReference>
<keyword evidence="8 13" id="KW-0061">Asparagine biosynthesis</keyword>
<evidence type="ECO:0000256" key="3">
    <source>
        <dbReference type="ARBA" id="ARBA00021389"/>
    </source>
</evidence>
<dbReference type="InterPro" id="IPR006426">
    <property type="entry name" value="Asn_synth_AEB"/>
</dbReference>
<dbReference type="GO" id="GO:0070981">
    <property type="term" value="P:L-asparagine biosynthetic process"/>
    <property type="evidence" value="ECO:0007669"/>
    <property type="project" value="UniProtKB-UniPathway"/>
</dbReference>
<protein>
    <recommendedName>
        <fullName evidence="3">Asparagine synthetase [glutamine-hydrolyzing]</fullName>
        <ecNumber evidence="2">6.3.5.4</ecNumber>
    </recommendedName>
    <alternativeName>
        <fullName evidence="10">Glutamine-dependent asparagine synthetase</fullName>
    </alternativeName>
</protein>
<dbReference type="InterPro" id="IPR001962">
    <property type="entry name" value="Asn_synthase"/>
</dbReference>
<dbReference type="Gene3D" id="3.40.50.620">
    <property type="entry name" value="HUPs"/>
    <property type="match status" value="1"/>
</dbReference>
<evidence type="ECO:0000256" key="5">
    <source>
        <dbReference type="ARBA" id="ARBA00022605"/>
    </source>
</evidence>
<sequence length="567" mass="64454">MCGILAVFSNSRQAVKPRKYKSCRLQSLREISFQQSRNQRHRGPDDTGVVNVEQDGVVLVHERLSIIGVHTGHQPLKSSDGSVMLIVNGEIYNYLELAAEIANKRSDYTPKSDSNVIVEMYEEHGIGLLKHITGMFAFVLYDTKKQFILMARDPFGIIPMYRGQDQEGNTWVASELKCLVDVCSKVESVEPGTMIYGQANNLKSEVYYQPAWLRKPLSQPTDLRMLCQKLEEAVRSHLQADVEVGALLSGGIDSSLIAAIATKIIRERKPNYRLKTYSIGLKGAPDFKYSRMVADFIGSDHSEVIFTVEEGLDYIRDVIYSLETYDTTTVRCSIPMYLLARYIKGEGIKVILSGEGSDEIFGGYLYFFKAPNPKEFHHELVSRIQKLHLTDCLRANKASMSWGLELRVPFLDTAFVNHVMSIKPEEKIPGIHNTFQGEVEKQATNSSSTSKMEKYILRCAFANNYIPDEVIWRQKEQFSDGVGYSWNDSIRRYATAQVTDEEFAKAAETFPINTPKTKEAFYYRAIFEEMFPGEHCARTVKYWTPRTDWGCPEEPSGRAQSVHQEHQ</sequence>
<evidence type="ECO:0000256" key="11">
    <source>
        <dbReference type="ARBA" id="ARBA00048741"/>
    </source>
</evidence>
<dbReference type="CDD" id="cd01991">
    <property type="entry name" value="Asn_synthase_B_C"/>
    <property type="match status" value="1"/>
</dbReference>
<dbReference type="EMBL" id="LR899010">
    <property type="protein sequence ID" value="CAD7082391.1"/>
    <property type="molecule type" value="Genomic_DNA"/>
</dbReference>
<reference evidence="17 18" key="1">
    <citation type="submission" date="2020-11" db="EMBL/GenBank/DDBJ databases">
        <authorList>
            <person name="Wallbank WR R."/>
            <person name="Pardo Diaz C."/>
            <person name="Kozak K."/>
            <person name="Martin S."/>
            <person name="Jiggins C."/>
            <person name="Moest M."/>
            <person name="Warren A I."/>
            <person name="Generalovic N T."/>
            <person name="Byers J.R.P. K."/>
            <person name="Montejo-Kovacevich G."/>
            <person name="Yen C E."/>
        </authorList>
    </citation>
    <scope>NUCLEOTIDE SEQUENCE [LARGE SCALE GENOMIC DNA]</scope>
</reference>
<evidence type="ECO:0000256" key="8">
    <source>
        <dbReference type="ARBA" id="ARBA00022888"/>
    </source>
</evidence>
<dbReference type="OMA" id="NIWFASE"/>
<evidence type="ECO:0000259" key="16">
    <source>
        <dbReference type="PROSITE" id="PS51278"/>
    </source>
</evidence>
<dbReference type="NCBIfam" id="TIGR01536">
    <property type="entry name" value="asn_synth_AEB"/>
    <property type="match status" value="1"/>
</dbReference>
<keyword evidence="6 12" id="KW-0547">Nucleotide-binding</keyword>
<feature type="domain" description="Glutamine amidotransferase type-2" evidence="16">
    <location>
        <begin position="2"/>
        <end position="200"/>
    </location>
</feature>
<dbReference type="InterPro" id="IPR029055">
    <property type="entry name" value="Ntn_hydrolases_N"/>
</dbReference>
<feature type="binding site" evidence="14">
    <location>
        <position position="279"/>
    </location>
    <ligand>
        <name>ATP</name>
        <dbReference type="ChEBI" id="CHEBI:30616"/>
    </ligand>
</feature>
<organism evidence="17 18">
    <name type="scientific">Hermetia illucens</name>
    <name type="common">Black soldier fly</name>
    <dbReference type="NCBI Taxonomy" id="343691"/>
    <lineage>
        <taxon>Eukaryota</taxon>
        <taxon>Metazoa</taxon>
        <taxon>Ecdysozoa</taxon>
        <taxon>Arthropoda</taxon>
        <taxon>Hexapoda</taxon>
        <taxon>Insecta</taxon>
        <taxon>Pterygota</taxon>
        <taxon>Neoptera</taxon>
        <taxon>Endopterygota</taxon>
        <taxon>Diptera</taxon>
        <taxon>Brachycera</taxon>
        <taxon>Stratiomyomorpha</taxon>
        <taxon>Stratiomyidae</taxon>
        <taxon>Hermetiinae</taxon>
        <taxon>Hermetia</taxon>
    </lineage>
</organism>
<gene>
    <name evidence="17" type="ORF">HERILL_LOCUS5426</name>
</gene>
<feature type="binding site" evidence="14">
    <location>
        <begin position="353"/>
        <end position="354"/>
    </location>
    <ligand>
        <name>ATP</name>
        <dbReference type="ChEBI" id="CHEBI:30616"/>
    </ligand>
</feature>
<dbReference type="InterPro" id="IPR050795">
    <property type="entry name" value="Asn_Synthetase"/>
</dbReference>
<dbReference type="PANTHER" id="PTHR11772">
    <property type="entry name" value="ASPARAGINE SYNTHETASE"/>
    <property type="match status" value="1"/>
</dbReference>
<dbReference type="PANTHER" id="PTHR11772:SF2">
    <property type="entry name" value="ASPARAGINE SYNTHETASE [GLUTAMINE-HYDROLYZING]"/>
    <property type="match status" value="1"/>
</dbReference>
<comment type="catalytic activity">
    <reaction evidence="11">
        <text>L-aspartate + L-glutamine + ATP + H2O = L-asparagine + L-glutamate + AMP + diphosphate + H(+)</text>
        <dbReference type="Rhea" id="RHEA:12228"/>
        <dbReference type="ChEBI" id="CHEBI:15377"/>
        <dbReference type="ChEBI" id="CHEBI:15378"/>
        <dbReference type="ChEBI" id="CHEBI:29985"/>
        <dbReference type="ChEBI" id="CHEBI:29991"/>
        <dbReference type="ChEBI" id="CHEBI:30616"/>
        <dbReference type="ChEBI" id="CHEBI:33019"/>
        <dbReference type="ChEBI" id="CHEBI:58048"/>
        <dbReference type="ChEBI" id="CHEBI:58359"/>
        <dbReference type="ChEBI" id="CHEBI:456215"/>
        <dbReference type="EC" id="6.3.5.4"/>
    </reaction>
</comment>
<dbReference type="UniPathway" id="UPA00134">
    <property type="reaction ID" value="UER00195"/>
</dbReference>
<evidence type="ECO:0000256" key="1">
    <source>
        <dbReference type="ARBA" id="ARBA00005187"/>
    </source>
</evidence>
<feature type="active site" description="For GATase activity" evidence="13">
    <location>
        <position position="2"/>
    </location>
</feature>
<evidence type="ECO:0000256" key="6">
    <source>
        <dbReference type="ARBA" id="ARBA00022741"/>
    </source>
</evidence>
<keyword evidence="4" id="KW-0436">Ligase</keyword>
<name>A0A7R8UK89_HERIL</name>
<dbReference type="FunFam" id="3.40.50.620:FF:000031">
    <property type="entry name" value="Asparagine synthase B"/>
    <property type="match status" value="1"/>
</dbReference>
<keyword evidence="5 13" id="KW-0028">Amino-acid biosynthesis</keyword>
<dbReference type="CDD" id="cd00712">
    <property type="entry name" value="AsnB"/>
    <property type="match status" value="1"/>
</dbReference>
<feature type="site" description="Important for beta-aspartyl-AMP intermediate formation" evidence="15">
    <location>
        <position position="355"/>
    </location>
</feature>
<keyword evidence="18" id="KW-1185">Reference proteome</keyword>
<dbReference type="PROSITE" id="PS51278">
    <property type="entry name" value="GATASE_TYPE_2"/>
    <property type="match status" value="1"/>
</dbReference>
<dbReference type="PIRSF" id="PIRSF001589">
    <property type="entry name" value="Asn_synthetase_glu-h"/>
    <property type="match status" value="1"/>
</dbReference>
<dbReference type="Gene3D" id="3.60.20.10">
    <property type="entry name" value="Glutamine Phosphoribosylpyrophosphate, subunit 1, domain 1"/>
    <property type="match status" value="1"/>
</dbReference>
<comment type="pathway">
    <text evidence="1">Amino-acid biosynthesis; L-asparagine biosynthesis; L-asparagine from L-aspartate (L-Gln route): step 1/1.</text>
</comment>
<accession>A0A7R8UK89</accession>
<evidence type="ECO:0000256" key="7">
    <source>
        <dbReference type="ARBA" id="ARBA00022840"/>
    </source>
</evidence>
<evidence type="ECO:0000313" key="18">
    <source>
        <dbReference type="Proteomes" id="UP000594454"/>
    </source>
</evidence>
<evidence type="ECO:0000313" key="17">
    <source>
        <dbReference type="EMBL" id="CAD7082391.1"/>
    </source>
</evidence>
<keyword evidence="7 12" id="KW-0067">ATP-binding</keyword>
<evidence type="ECO:0000256" key="10">
    <source>
        <dbReference type="ARBA" id="ARBA00030234"/>
    </source>
</evidence>
<dbReference type="InterPro" id="IPR014729">
    <property type="entry name" value="Rossmann-like_a/b/a_fold"/>
</dbReference>
<dbReference type="EC" id="6.3.5.4" evidence="2"/>
<evidence type="ECO:0000256" key="12">
    <source>
        <dbReference type="PIRNR" id="PIRNR001589"/>
    </source>
</evidence>
<dbReference type="GO" id="GO:0005524">
    <property type="term" value="F:ATP binding"/>
    <property type="evidence" value="ECO:0007669"/>
    <property type="project" value="UniProtKB-KW"/>
</dbReference>
<evidence type="ECO:0000256" key="14">
    <source>
        <dbReference type="PIRSR" id="PIRSR001589-2"/>
    </source>
</evidence>
<dbReference type="GO" id="GO:0004066">
    <property type="term" value="F:asparagine synthase (glutamine-hydrolyzing) activity"/>
    <property type="evidence" value="ECO:0007669"/>
    <property type="project" value="UniProtKB-EC"/>
</dbReference>